<evidence type="ECO:0000313" key="19">
    <source>
        <dbReference type="EMBL" id="KAJ3641302.1"/>
    </source>
</evidence>
<dbReference type="InterPro" id="IPR036397">
    <property type="entry name" value="RNaseH_sf"/>
</dbReference>
<dbReference type="PROSITE" id="PS00447">
    <property type="entry name" value="DNA_POLYMERASE_A"/>
    <property type="match status" value="1"/>
</dbReference>
<dbReference type="Gene3D" id="3.40.50.300">
    <property type="entry name" value="P-loop containing nucleotide triphosphate hydrolases"/>
    <property type="match status" value="2"/>
</dbReference>
<dbReference type="SMART" id="SM00482">
    <property type="entry name" value="POLAc"/>
    <property type="match status" value="1"/>
</dbReference>
<dbReference type="Pfam" id="PF00270">
    <property type="entry name" value="DEAD"/>
    <property type="match status" value="1"/>
</dbReference>
<dbReference type="SUPFAM" id="SSF158702">
    <property type="entry name" value="Sec63 N-terminal domain-like"/>
    <property type="match status" value="1"/>
</dbReference>
<dbReference type="SUPFAM" id="SSF46785">
    <property type="entry name" value="Winged helix' DNA-binding domain"/>
    <property type="match status" value="1"/>
</dbReference>
<dbReference type="Pfam" id="PF20470">
    <property type="entry name" value="HTH_61"/>
    <property type="match status" value="1"/>
</dbReference>
<dbReference type="InterPro" id="IPR011545">
    <property type="entry name" value="DEAD/DEAH_box_helicase_dom"/>
</dbReference>
<evidence type="ECO:0000256" key="7">
    <source>
        <dbReference type="ARBA" id="ARBA00022741"/>
    </source>
</evidence>
<keyword evidence="20" id="KW-1185">Reference proteome</keyword>
<feature type="domain" description="Helicase C-terminal" evidence="18">
    <location>
        <begin position="384"/>
        <end position="589"/>
    </location>
</feature>
<dbReference type="Gene3D" id="3.30.420.10">
    <property type="entry name" value="Ribonuclease H-like superfamily/Ribonuclease H"/>
    <property type="match status" value="1"/>
</dbReference>
<dbReference type="FunFam" id="3.40.50.300:FF:000885">
    <property type="entry name" value="DNA polymerase theta"/>
    <property type="match status" value="1"/>
</dbReference>
<evidence type="ECO:0000256" key="12">
    <source>
        <dbReference type="ARBA" id="ARBA00023204"/>
    </source>
</evidence>
<reference evidence="19" key="1">
    <citation type="journal article" date="2023" name="G3 (Bethesda)">
        <title>Whole genome assemblies of Zophobas morio and Tenebrio molitor.</title>
        <authorList>
            <person name="Kaur S."/>
            <person name="Stinson S.A."/>
            <person name="diCenzo G.C."/>
        </authorList>
    </citation>
    <scope>NUCLEOTIDE SEQUENCE</scope>
    <source>
        <strain evidence="19">QUZm001</strain>
    </source>
</reference>
<keyword evidence="5" id="KW-0808">Transferase</keyword>
<dbReference type="InterPro" id="IPR046931">
    <property type="entry name" value="HTH_61"/>
</dbReference>
<feature type="compositionally biased region" description="Basic and acidic residues" evidence="16">
    <location>
        <begin position="109"/>
        <end position="118"/>
    </location>
</feature>
<dbReference type="SUPFAM" id="SSF52540">
    <property type="entry name" value="P-loop containing nucleoside triphosphate hydrolases"/>
    <property type="match status" value="1"/>
</dbReference>
<dbReference type="GO" id="GO:0005524">
    <property type="term" value="F:ATP binding"/>
    <property type="evidence" value="ECO:0007669"/>
    <property type="project" value="UniProtKB-KW"/>
</dbReference>
<dbReference type="PROSITE" id="PS51194">
    <property type="entry name" value="HELICASE_CTER"/>
    <property type="match status" value="1"/>
</dbReference>
<dbReference type="EMBL" id="JALNTZ010000009">
    <property type="protein sequence ID" value="KAJ3641302.1"/>
    <property type="molecule type" value="Genomic_DNA"/>
</dbReference>
<dbReference type="Gene3D" id="1.10.3380.20">
    <property type="match status" value="1"/>
</dbReference>
<dbReference type="FunFam" id="1.10.3380.20:FF:000001">
    <property type="entry name" value="DNA polymerase theta"/>
    <property type="match status" value="1"/>
</dbReference>
<comment type="catalytic activity">
    <reaction evidence="14">
        <text>DNA(n) + a 2'-deoxyribonucleoside 5'-triphosphate = DNA(n+1) + diphosphate</text>
        <dbReference type="Rhea" id="RHEA:22508"/>
        <dbReference type="Rhea" id="RHEA-COMP:17339"/>
        <dbReference type="Rhea" id="RHEA-COMP:17340"/>
        <dbReference type="ChEBI" id="CHEBI:33019"/>
        <dbReference type="ChEBI" id="CHEBI:61560"/>
        <dbReference type="ChEBI" id="CHEBI:173112"/>
        <dbReference type="EC" id="2.7.7.7"/>
    </reaction>
</comment>
<sequence>MMNDTFDNFTFSHITTNIEKTGLPQEKTNEISFDDSLFLNSQEFSVLRNAETEIEKIEKNTSIFDGFLNSGSFTTTQSDQNNTSCDLFEKNSSLVENFLDSSVNVTDRTPQETPKHDNEENDTSQDDLFDEPDPHILKLSSWGLPDSILEKYTSRKIATMFPWQAECLNNPRVLKQHANLVYSAPTSAGKTLVAEILAIKTVLERSKKVIFILPFVSVVREKMFYFQDIFSGSGVRVEGFMGSYNPPGGFKSVHFAVCTIEKANSLINHFLQEGTLSEIGAVVIDEMHLLGEPNRGYILELLLTKLKYVSLKDSTVDVQIIGMSATLPNLQTLSKWLDAELYVTNFRPIPLHELASVAGDIYDSNFKLVRKIAPLPDLDTDTDHILQLCLETIKDNCSVLIFCPTKNWCENLAQQISAAFCKLGRGTSQIGVDLRSQLNSERICELLEQLKRCPVGLDPVLCRTASFGVAFHHAGLTLDERDIVEGAFRGGVVRVLVATSTLSSGVNLPARRVIIRTPVFHGKALDALVYRQMMGRAGRMGKDACGESILVCQKHEEKHARGLMTEALRPVESCLEGDGKLKRAILEVVASGVASSPEDVELFAGCTLLAQSGSDNPIADALDFLVKNEFVRLVELEKYVATGLGKACLSASMPPEDGLALFTELERARQCFVLETELHLIYLVTPYSACHQWGNVDWMFYLNLWEKLPPSMKKVGGLVGVRESYIVSATRGKPQTNTSKLYHTYMVHKRFFVALALQDLVNETPLSDVCAKFSCNRGMLQTLQLTAATFAGMVTSFSKQLGWSSVEILISQFQDRLHFGVSRDLLDLMKLPILNGRCARALYNAGLETLVQIANCDANTIETVLRKVVPFESEKLRDGETELAMKERHKLKNIWIVGKEGLTEKEAAELLLTSAREYLRMEMGLKEAKWDTKDTCSHSSDESLFENSLILDVTRVSLSSTGDFVATSQDESFFTPKTPRKRLRRGKENVQVGESPMKKSRTEEEVSEFEIVNVCNSESVFKSFCNEARSQEVVSVAVGCSEVEENKRTIGLTPAEQRKDKFIDGNRKVEGFAISWDGHTSYYLCLSKMADCIPFVRSLLGKQELSLRMYDSKEHIKVLKKCCAVDVLAHVEDPKIADWLLEPDGREKTLLSMVSLYCPTFSKVSQLCGITKSVGSPSLDLRSGVDPRLRSSVEALLAFHLTTSLKQRLTSNLAEAYNTETCVLRILAQMELAGLPAHKSALTHLVHTLAREQRSVEDKAFALAGRRFAFASTKDVAKVLRLKRSTRKQVLESIDNPIADLVQRWRKIHCTLSKLVQPLVRAVKDGRIHGCCITHTATGRIAMHEPNLQNVTKKFDIEGVEISCRDAFVAPAGKVLVSADYCQLELRVLAHLSGDERLRGILRKKGDVFRAVAAKWNGLEEGEVTEDLRQRAKQICYGIIYGMGSKALGEQLRVGEEEAAVFMETFRSAYPGVKDYVKGVLESCRKDGFVETVAGRRRYLPHINHRNGVIRSQAERQAVNSTIQGSAADIVKTTMVVLDQKCSTLKPRPQLVLHLHDELLFEVPSSTLSTFANTLKTTMEESVELSIPFPVKVKSGPSWGQLTDYP</sequence>
<comment type="cofactor">
    <cofactor evidence="1">
        <name>Mg(2+)</name>
        <dbReference type="ChEBI" id="CHEBI:18420"/>
    </cofactor>
</comment>
<evidence type="ECO:0000256" key="1">
    <source>
        <dbReference type="ARBA" id="ARBA00001946"/>
    </source>
</evidence>
<dbReference type="Pfam" id="PF00476">
    <property type="entry name" value="DNA_pol_A"/>
    <property type="match status" value="1"/>
</dbReference>
<dbReference type="InterPro" id="IPR001650">
    <property type="entry name" value="Helicase_C-like"/>
</dbReference>
<keyword evidence="12" id="KW-0234">DNA repair</keyword>
<dbReference type="Proteomes" id="UP001168821">
    <property type="component" value="Unassembled WGS sequence"/>
</dbReference>
<dbReference type="Gene3D" id="3.30.70.370">
    <property type="match status" value="1"/>
</dbReference>
<dbReference type="GO" id="GO:0097681">
    <property type="term" value="P:double-strand break repair via alternative nonhomologous end joining"/>
    <property type="evidence" value="ECO:0007669"/>
    <property type="project" value="TreeGrafter"/>
</dbReference>
<evidence type="ECO:0000256" key="4">
    <source>
        <dbReference type="ARBA" id="ARBA00012417"/>
    </source>
</evidence>
<evidence type="ECO:0000256" key="13">
    <source>
        <dbReference type="ARBA" id="ARBA00023242"/>
    </source>
</evidence>
<feature type="region of interest" description="Disordered" evidence="16">
    <location>
        <begin position="101"/>
        <end position="130"/>
    </location>
</feature>
<dbReference type="Gene3D" id="1.20.1060.10">
    <property type="entry name" value="Taq DNA Polymerase, Chain T, domain 4"/>
    <property type="match status" value="1"/>
</dbReference>
<dbReference type="SMART" id="SM00487">
    <property type="entry name" value="DEXDc"/>
    <property type="match status" value="1"/>
</dbReference>
<dbReference type="InterPro" id="IPR027417">
    <property type="entry name" value="P-loop_NTPase"/>
</dbReference>
<dbReference type="GO" id="GO:0006261">
    <property type="term" value="P:DNA-templated DNA replication"/>
    <property type="evidence" value="ECO:0007669"/>
    <property type="project" value="InterPro"/>
</dbReference>
<keyword evidence="10" id="KW-0067">ATP-binding</keyword>
<keyword evidence="11" id="KW-0239">DNA-directed DNA polymerase</keyword>
<dbReference type="InterPro" id="IPR036390">
    <property type="entry name" value="WH_DNA-bd_sf"/>
</dbReference>
<evidence type="ECO:0000256" key="16">
    <source>
        <dbReference type="SAM" id="MobiDB-lite"/>
    </source>
</evidence>
<dbReference type="SUPFAM" id="SSF56672">
    <property type="entry name" value="DNA/RNA polymerases"/>
    <property type="match status" value="1"/>
</dbReference>
<comment type="subcellular location">
    <subcellularLocation>
        <location evidence="2">Nucleus</location>
    </subcellularLocation>
</comment>
<evidence type="ECO:0000259" key="17">
    <source>
        <dbReference type="PROSITE" id="PS51192"/>
    </source>
</evidence>
<evidence type="ECO:0000256" key="3">
    <source>
        <dbReference type="ARBA" id="ARBA00007705"/>
    </source>
</evidence>
<dbReference type="FunFam" id="3.40.50.300:FF:000813">
    <property type="entry name" value="helicase POLQ-like isoform X1"/>
    <property type="match status" value="1"/>
</dbReference>
<evidence type="ECO:0000256" key="9">
    <source>
        <dbReference type="ARBA" id="ARBA00022801"/>
    </source>
</evidence>
<dbReference type="InterPro" id="IPR001098">
    <property type="entry name" value="DNA-dir_DNA_pol_A_palm_dom"/>
</dbReference>
<comment type="similarity">
    <text evidence="3">Belongs to the DNA polymerase type-A family.</text>
</comment>
<dbReference type="PROSITE" id="PS51192">
    <property type="entry name" value="HELICASE_ATP_BIND_1"/>
    <property type="match status" value="1"/>
</dbReference>
<evidence type="ECO:0000313" key="20">
    <source>
        <dbReference type="Proteomes" id="UP001168821"/>
    </source>
</evidence>
<dbReference type="PRINTS" id="PR00868">
    <property type="entry name" value="DNAPOLI"/>
</dbReference>
<name>A0AA38M3M7_9CUCU</name>
<gene>
    <name evidence="19" type="ORF">Zmor_027814</name>
</gene>
<proteinExistence type="inferred from homology"/>
<keyword evidence="9" id="KW-0378">Hydrolase</keyword>
<keyword evidence="8" id="KW-0227">DNA damage</keyword>
<dbReference type="CDD" id="cd18795">
    <property type="entry name" value="SF2_C_Ski2"/>
    <property type="match status" value="1"/>
</dbReference>
<organism evidence="19 20">
    <name type="scientific">Zophobas morio</name>
    <dbReference type="NCBI Taxonomy" id="2755281"/>
    <lineage>
        <taxon>Eukaryota</taxon>
        <taxon>Metazoa</taxon>
        <taxon>Ecdysozoa</taxon>
        <taxon>Arthropoda</taxon>
        <taxon>Hexapoda</taxon>
        <taxon>Insecta</taxon>
        <taxon>Pterygota</taxon>
        <taxon>Neoptera</taxon>
        <taxon>Endopterygota</taxon>
        <taxon>Coleoptera</taxon>
        <taxon>Polyphaga</taxon>
        <taxon>Cucujiformia</taxon>
        <taxon>Tenebrionidae</taxon>
        <taxon>Zophobas</taxon>
    </lineage>
</organism>
<evidence type="ECO:0000259" key="18">
    <source>
        <dbReference type="PROSITE" id="PS51194"/>
    </source>
</evidence>
<keyword evidence="6" id="KW-0548">Nucleotidyltransferase</keyword>
<keyword evidence="13" id="KW-0539">Nucleus</keyword>
<dbReference type="CDD" id="cd08638">
    <property type="entry name" value="DNA_pol_A_theta"/>
    <property type="match status" value="1"/>
</dbReference>
<dbReference type="InterPro" id="IPR014001">
    <property type="entry name" value="Helicase_ATP-bd"/>
</dbReference>
<dbReference type="GO" id="GO:0003677">
    <property type="term" value="F:DNA binding"/>
    <property type="evidence" value="ECO:0007669"/>
    <property type="project" value="InterPro"/>
</dbReference>
<dbReference type="GO" id="GO:0016787">
    <property type="term" value="F:hydrolase activity"/>
    <property type="evidence" value="ECO:0007669"/>
    <property type="project" value="UniProtKB-KW"/>
</dbReference>
<feature type="compositionally biased region" description="Acidic residues" evidence="16">
    <location>
        <begin position="119"/>
        <end position="130"/>
    </location>
</feature>
<dbReference type="EC" id="2.7.7.7" evidence="4"/>
<evidence type="ECO:0000256" key="8">
    <source>
        <dbReference type="ARBA" id="ARBA00022763"/>
    </source>
</evidence>
<evidence type="ECO:0000256" key="11">
    <source>
        <dbReference type="ARBA" id="ARBA00022932"/>
    </source>
</evidence>
<dbReference type="CDD" id="cd18026">
    <property type="entry name" value="DEXHc_POLQ-like"/>
    <property type="match status" value="1"/>
</dbReference>
<dbReference type="InterPro" id="IPR048960">
    <property type="entry name" value="POLQ-like_helical"/>
</dbReference>
<dbReference type="Pfam" id="PF21099">
    <property type="entry name" value="POLQ_helical"/>
    <property type="match status" value="1"/>
</dbReference>
<accession>A0AA38M3M7</accession>
<dbReference type="PANTHER" id="PTHR10133:SF62">
    <property type="entry name" value="DNA POLYMERASE THETA"/>
    <property type="match status" value="1"/>
</dbReference>
<keyword evidence="7" id="KW-0547">Nucleotide-binding</keyword>
<evidence type="ECO:0000256" key="5">
    <source>
        <dbReference type="ARBA" id="ARBA00022679"/>
    </source>
</evidence>
<evidence type="ECO:0000256" key="14">
    <source>
        <dbReference type="ARBA" id="ARBA00049244"/>
    </source>
</evidence>
<dbReference type="GO" id="GO:0005634">
    <property type="term" value="C:nucleus"/>
    <property type="evidence" value="ECO:0007669"/>
    <property type="project" value="UniProtKB-SubCell"/>
</dbReference>
<evidence type="ECO:0000256" key="2">
    <source>
        <dbReference type="ARBA" id="ARBA00004123"/>
    </source>
</evidence>
<evidence type="ECO:0000256" key="10">
    <source>
        <dbReference type="ARBA" id="ARBA00022840"/>
    </source>
</evidence>
<comment type="caution">
    <text evidence="19">The sequence shown here is derived from an EMBL/GenBank/DDBJ whole genome shotgun (WGS) entry which is preliminary data.</text>
</comment>
<feature type="domain" description="Helicase ATP-binding" evidence="17">
    <location>
        <begin position="171"/>
        <end position="345"/>
    </location>
</feature>
<dbReference type="InterPro" id="IPR043502">
    <property type="entry name" value="DNA/RNA_pol_sf"/>
</dbReference>
<dbReference type="PANTHER" id="PTHR10133">
    <property type="entry name" value="DNA POLYMERASE I"/>
    <property type="match status" value="1"/>
</dbReference>
<dbReference type="FunFam" id="1.10.150.20:FF:000070">
    <property type="entry name" value="DNA polymerase I, putative"/>
    <property type="match status" value="1"/>
</dbReference>
<protein>
    <recommendedName>
        <fullName evidence="15">DNA polymerase theta</fullName>
        <ecNumber evidence="4">2.7.7.7</ecNumber>
    </recommendedName>
</protein>
<evidence type="ECO:0000256" key="15">
    <source>
        <dbReference type="ARBA" id="ARBA00074669"/>
    </source>
</evidence>
<dbReference type="SMART" id="SM00490">
    <property type="entry name" value="HELICc"/>
    <property type="match status" value="1"/>
</dbReference>
<dbReference type="Pfam" id="PF00271">
    <property type="entry name" value="Helicase_C"/>
    <property type="match status" value="1"/>
</dbReference>
<dbReference type="GO" id="GO:0003887">
    <property type="term" value="F:DNA-directed DNA polymerase activity"/>
    <property type="evidence" value="ECO:0007669"/>
    <property type="project" value="UniProtKB-KW"/>
</dbReference>
<dbReference type="InterPro" id="IPR002298">
    <property type="entry name" value="DNA_polymerase_A"/>
</dbReference>
<dbReference type="Gene3D" id="1.10.150.20">
    <property type="entry name" value="5' to 3' exonuclease, C-terminal subdomain"/>
    <property type="match status" value="1"/>
</dbReference>
<evidence type="ECO:0000256" key="6">
    <source>
        <dbReference type="ARBA" id="ARBA00022695"/>
    </source>
</evidence>
<dbReference type="InterPro" id="IPR019760">
    <property type="entry name" value="DNA-dir_DNA_pol_A_CS"/>
</dbReference>